<dbReference type="EMBL" id="CP136890">
    <property type="protein sequence ID" value="WOK94322.1"/>
    <property type="molecule type" value="Genomic_DNA"/>
</dbReference>
<keyword evidence="2" id="KW-1185">Reference proteome</keyword>
<proteinExistence type="predicted"/>
<organism evidence="1 2">
    <name type="scientific">Canna indica</name>
    <name type="common">Indian-shot</name>
    <dbReference type="NCBI Taxonomy" id="4628"/>
    <lineage>
        <taxon>Eukaryota</taxon>
        <taxon>Viridiplantae</taxon>
        <taxon>Streptophyta</taxon>
        <taxon>Embryophyta</taxon>
        <taxon>Tracheophyta</taxon>
        <taxon>Spermatophyta</taxon>
        <taxon>Magnoliopsida</taxon>
        <taxon>Liliopsida</taxon>
        <taxon>Zingiberales</taxon>
        <taxon>Cannaceae</taxon>
        <taxon>Canna</taxon>
    </lineage>
</organism>
<accession>A0AAQ3JSG2</accession>
<name>A0AAQ3JSG2_9LILI</name>
<evidence type="ECO:0000313" key="1">
    <source>
        <dbReference type="EMBL" id="WOK94322.1"/>
    </source>
</evidence>
<dbReference type="Proteomes" id="UP001327560">
    <property type="component" value="Chromosome 1"/>
</dbReference>
<evidence type="ECO:0000313" key="2">
    <source>
        <dbReference type="Proteomes" id="UP001327560"/>
    </source>
</evidence>
<protein>
    <recommendedName>
        <fullName evidence="3">Late embryogenesis abundant protein LEA-2 subgroup domain-containing protein</fullName>
    </recommendedName>
</protein>
<gene>
    <name evidence="1" type="ORF">Cni_G03024</name>
</gene>
<dbReference type="AlphaFoldDB" id="A0AAQ3JSG2"/>
<evidence type="ECO:0008006" key="3">
    <source>
        <dbReference type="Google" id="ProtNLM"/>
    </source>
</evidence>
<sequence length="111" mass="12065">MKFENFIIQASTDASLVPTDMATLNSTVKLTFRNTDTFFDVHVSATPFQLDYKLLNLATGDDHTLEEDRLRTIDPSCARFLAGVVGDVLSARVGWAVAEVGVVGAEELGDN</sequence>
<reference evidence="1 2" key="1">
    <citation type="submission" date="2023-10" db="EMBL/GenBank/DDBJ databases">
        <title>Chromosome-scale genome assembly provides insights into flower coloration mechanisms of Canna indica.</title>
        <authorList>
            <person name="Li C."/>
        </authorList>
    </citation>
    <scope>NUCLEOTIDE SEQUENCE [LARGE SCALE GENOMIC DNA]</scope>
    <source>
        <tissue evidence="1">Flower</tissue>
    </source>
</reference>